<dbReference type="GO" id="GO:0009055">
    <property type="term" value="F:electron transfer activity"/>
    <property type="evidence" value="ECO:0007669"/>
    <property type="project" value="InterPro"/>
</dbReference>
<name>A0A0C2A2L9_9BACT</name>
<feature type="region of interest" description="Disordered" evidence="5">
    <location>
        <begin position="112"/>
        <end position="156"/>
    </location>
</feature>
<protein>
    <recommendedName>
        <fullName evidence="7">Cytochrome c domain-containing protein</fullName>
    </recommendedName>
</protein>
<evidence type="ECO:0000256" key="5">
    <source>
        <dbReference type="SAM" id="MobiDB-lite"/>
    </source>
</evidence>
<evidence type="ECO:0000256" key="4">
    <source>
        <dbReference type="PROSITE-ProRule" id="PRU00433"/>
    </source>
</evidence>
<feature type="chain" id="PRO_5002144762" description="Cytochrome c domain-containing protein" evidence="6">
    <location>
        <begin position="18"/>
        <end position="428"/>
    </location>
</feature>
<comment type="caution">
    <text evidence="8">The sequence shown here is derived from an EMBL/GenBank/DDBJ whole genome shotgun (WGS) entry which is preliminary data.</text>
</comment>
<dbReference type="PROSITE" id="PS51007">
    <property type="entry name" value="CYTC"/>
    <property type="match status" value="1"/>
</dbReference>
<evidence type="ECO:0000256" key="2">
    <source>
        <dbReference type="ARBA" id="ARBA00022723"/>
    </source>
</evidence>
<keyword evidence="1 4" id="KW-0349">Heme</keyword>
<organism evidence="8 9">
    <name type="scientific">Enhygromyxa salina</name>
    <dbReference type="NCBI Taxonomy" id="215803"/>
    <lineage>
        <taxon>Bacteria</taxon>
        <taxon>Pseudomonadati</taxon>
        <taxon>Myxococcota</taxon>
        <taxon>Polyangia</taxon>
        <taxon>Nannocystales</taxon>
        <taxon>Nannocystaceae</taxon>
        <taxon>Enhygromyxa</taxon>
    </lineage>
</organism>
<dbReference type="EMBL" id="JMCC02000021">
    <property type="protein sequence ID" value="KIG17628.1"/>
    <property type="molecule type" value="Genomic_DNA"/>
</dbReference>
<evidence type="ECO:0000313" key="9">
    <source>
        <dbReference type="Proteomes" id="UP000031599"/>
    </source>
</evidence>
<feature type="domain" description="Cytochrome c" evidence="7">
    <location>
        <begin position="19"/>
        <end position="111"/>
    </location>
</feature>
<dbReference type="InterPro" id="IPR009056">
    <property type="entry name" value="Cyt_c-like_dom"/>
</dbReference>
<keyword evidence="2 4" id="KW-0479">Metal-binding</keyword>
<dbReference type="AlphaFoldDB" id="A0A0C2A2L9"/>
<reference evidence="8 9" key="1">
    <citation type="submission" date="2014-12" db="EMBL/GenBank/DDBJ databases">
        <title>Genome assembly of Enhygromyxa salina DSM 15201.</title>
        <authorList>
            <person name="Sharma G."/>
            <person name="Subramanian S."/>
        </authorList>
    </citation>
    <scope>NUCLEOTIDE SEQUENCE [LARGE SCALE GENOMIC DNA]</scope>
    <source>
        <strain evidence="8 9">DSM 15201</strain>
    </source>
</reference>
<evidence type="ECO:0000256" key="3">
    <source>
        <dbReference type="ARBA" id="ARBA00023004"/>
    </source>
</evidence>
<evidence type="ECO:0000259" key="7">
    <source>
        <dbReference type="PROSITE" id="PS51007"/>
    </source>
</evidence>
<dbReference type="Pfam" id="PF19089">
    <property type="entry name" value="DUF5777"/>
    <property type="match status" value="1"/>
</dbReference>
<evidence type="ECO:0000313" key="8">
    <source>
        <dbReference type="EMBL" id="KIG17628.1"/>
    </source>
</evidence>
<feature type="signal peptide" evidence="6">
    <location>
        <begin position="1"/>
        <end position="17"/>
    </location>
</feature>
<dbReference type="GO" id="GO:0046872">
    <property type="term" value="F:metal ion binding"/>
    <property type="evidence" value="ECO:0007669"/>
    <property type="project" value="UniProtKB-KW"/>
</dbReference>
<gene>
    <name evidence="8" type="ORF">DB30_02903</name>
</gene>
<proteinExistence type="predicted"/>
<dbReference type="Proteomes" id="UP000031599">
    <property type="component" value="Unassembled WGS sequence"/>
</dbReference>
<evidence type="ECO:0000256" key="6">
    <source>
        <dbReference type="SAM" id="SignalP"/>
    </source>
</evidence>
<keyword evidence="3 4" id="KW-0408">Iron</keyword>
<dbReference type="GO" id="GO:0020037">
    <property type="term" value="F:heme binding"/>
    <property type="evidence" value="ECO:0007669"/>
    <property type="project" value="InterPro"/>
</dbReference>
<evidence type="ECO:0000256" key="1">
    <source>
        <dbReference type="ARBA" id="ARBA00022617"/>
    </source>
</evidence>
<dbReference type="RefSeq" id="WP_052548047.1">
    <property type="nucleotide sequence ID" value="NZ_JMCC02000021.1"/>
</dbReference>
<sequence>MLLATLLLPLAFAPPEAGGELAAAQAIFDESCTLCHDSSDDVLNLEDIGALVGVPSTTGKPYVDPGNPNGSYLYMKMVGAEGIEGETMPMGDDPLPVDQLTVVQQWIAALPPANTQKDPAGEGETGEGETGEGEVGDGPGVHTNVQPPTPPKRKPKEPFFGTFQMNLPTTTTLGKKVIAYRIHHRLGLVGGPGDRTYIGLAGGATISMGIEYGVIDGLDLVLRWTSSRLDWELGAKYVPIRQEAGKPVSFGVYASLEALTDFPSNSVNPITGNFQLMLSRLWFERWSTQLTVNYSLLTNHSPTVLYDFGEGNGPEPVTDNRGTLNAGVVSTVWLGKKKKHGIDLEYQLPIPVDAFYYRGGDVDPGGTKIGSWGLGWSARTGMHVFQVFVTNTRNMHTNLVAPGGDTANPFSPFGDFFFGFNITRKWKL</sequence>
<accession>A0A0C2A2L9</accession>
<dbReference type="InterPro" id="IPR036909">
    <property type="entry name" value="Cyt_c-like_dom_sf"/>
</dbReference>
<feature type="compositionally biased region" description="Acidic residues" evidence="5">
    <location>
        <begin position="124"/>
        <end position="135"/>
    </location>
</feature>
<dbReference type="InterPro" id="IPR045916">
    <property type="entry name" value="DUF5777"/>
</dbReference>
<dbReference type="SUPFAM" id="SSF46626">
    <property type="entry name" value="Cytochrome c"/>
    <property type="match status" value="1"/>
</dbReference>
<keyword evidence="6" id="KW-0732">Signal</keyword>